<dbReference type="PANTHER" id="PTHR47549:SF2">
    <property type="entry name" value="GOLGI APPARATUS MEMBRANE PROTEIN TVP38"/>
    <property type="match status" value="1"/>
</dbReference>
<evidence type="ECO:0000256" key="7">
    <source>
        <dbReference type="ARBA" id="ARBA00022989"/>
    </source>
</evidence>
<keyword evidence="14" id="KW-1185">Reference proteome</keyword>
<dbReference type="Proteomes" id="UP001295794">
    <property type="component" value="Unassembled WGS sequence"/>
</dbReference>
<evidence type="ECO:0000259" key="12">
    <source>
        <dbReference type="Pfam" id="PF09335"/>
    </source>
</evidence>
<evidence type="ECO:0000256" key="3">
    <source>
        <dbReference type="ARBA" id="ARBA00008640"/>
    </source>
</evidence>
<keyword evidence="6 11" id="KW-0812">Transmembrane</keyword>
<feature type="transmembrane region" description="Helical" evidence="11">
    <location>
        <begin position="190"/>
        <end position="207"/>
    </location>
</feature>
<feature type="region of interest" description="Disordered" evidence="10">
    <location>
        <begin position="1"/>
        <end position="55"/>
    </location>
</feature>
<feature type="transmembrane region" description="Helical" evidence="11">
    <location>
        <begin position="227"/>
        <end position="251"/>
    </location>
</feature>
<feature type="transmembrane region" description="Helical" evidence="11">
    <location>
        <begin position="74"/>
        <end position="94"/>
    </location>
</feature>
<feature type="domain" description="VTT" evidence="12">
    <location>
        <begin position="134"/>
        <end position="248"/>
    </location>
</feature>
<evidence type="ECO:0000256" key="10">
    <source>
        <dbReference type="SAM" id="MobiDB-lite"/>
    </source>
</evidence>
<evidence type="ECO:0000256" key="6">
    <source>
        <dbReference type="ARBA" id="ARBA00022692"/>
    </source>
</evidence>
<feature type="transmembrane region" description="Helical" evidence="11">
    <location>
        <begin position="114"/>
        <end position="132"/>
    </location>
</feature>
<gene>
    <name evidence="13" type="ORF">MYCIT1_LOCUS2677</name>
</gene>
<protein>
    <recommendedName>
        <fullName evidence="4">Golgi apparatus membrane protein TVP38</fullName>
    </recommendedName>
    <alternativeName>
        <fullName evidence="5">Golgi apparatus membrane protein tvp38</fullName>
    </alternativeName>
</protein>
<reference evidence="13" key="1">
    <citation type="submission" date="2023-11" db="EMBL/GenBank/DDBJ databases">
        <authorList>
            <person name="De Vega J J."/>
            <person name="De Vega J J."/>
        </authorList>
    </citation>
    <scope>NUCLEOTIDE SEQUENCE</scope>
</reference>
<feature type="transmembrane region" description="Helical" evidence="11">
    <location>
        <begin position="263"/>
        <end position="281"/>
    </location>
</feature>
<evidence type="ECO:0000256" key="1">
    <source>
        <dbReference type="ARBA" id="ARBA00002978"/>
    </source>
</evidence>
<accession>A0AAD2JUX1</accession>
<dbReference type="AlphaFoldDB" id="A0AAD2JUX1"/>
<evidence type="ECO:0000256" key="4">
    <source>
        <dbReference type="ARBA" id="ARBA00013533"/>
    </source>
</evidence>
<sequence length="666" mass="75147">MDDKFTSHPLISMPQPMQATHLPPTDSDASFPGPPVGNDKPGFQARSINRTPSPTQSELDFLSGVRKKRSTWEIARGLLILVVIIVAIVLIEIYHDQIINALKPVTRWLHGARGGWLVPIAVLIVLSFPPLFGHEVVAMLCGLVWGIGVGFALVAVGTLLGEIGTYYLFRYALRSRAEKYENRKLSYATLAHVIRHGGLPMATVVRYSAFPGHLTTAIFSTCGMSFWVFLVAATLGLGKQLAFVYVGYALNQSDSKSKKIQRIVVGITVAVTVLAMLYDIFADSTATTLLQLLPEHAMLSFSLTRPGTLWQWHARRFLSERTYPYQITGIRAARARRDFEAKVRTRVFEEDVIQSTEEELENGNKHTWLNEDELKNEFRMITCLDPRYLKSSDFVTISHMRHPSISFIPKTTYVWIRYYKHKTFQPFPPDTRGFFYYSAPKPGYPPMAGGLRFRLAPRGLSDFANGQDLMLHGLPWQVSLWTIINAKGGVMRDQLLQEGLITQNDVEVCQRAISSKKRFDHKFAVHKLDEPFPINFAKSLNLYIYCSEARLYCPWKASFLFADNRRSVPGCNFMMPYSGAALARFELSTSDADSVCLRFLKFLEPVKCVIPGYDGHIPIPSEGHLFRRPTGRNKTVDTWSYSTLEKLGQALRPLVQEASPHRTSVA</sequence>
<organism evidence="13 14">
    <name type="scientific">Mycena citricolor</name>
    <dbReference type="NCBI Taxonomy" id="2018698"/>
    <lineage>
        <taxon>Eukaryota</taxon>
        <taxon>Fungi</taxon>
        <taxon>Dikarya</taxon>
        <taxon>Basidiomycota</taxon>
        <taxon>Agaricomycotina</taxon>
        <taxon>Agaricomycetes</taxon>
        <taxon>Agaricomycetidae</taxon>
        <taxon>Agaricales</taxon>
        <taxon>Marasmiineae</taxon>
        <taxon>Mycenaceae</taxon>
        <taxon>Mycena</taxon>
    </lineage>
</organism>
<keyword evidence="8" id="KW-0333">Golgi apparatus</keyword>
<evidence type="ECO:0000256" key="11">
    <source>
        <dbReference type="SAM" id="Phobius"/>
    </source>
</evidence>
<keyword evidence="7 11" id="KW-1133">Transmembrane helix</keyword>
<evidence type="ECO:0000256" key="9">
    <source>
        <dbReference type="ARBA" id="ARBA00023136"/>
    </source>
</evidence>
<dbReference type="InterPro" id="IPR032816">
    <property type="entry name" value="VTT_dom"/>
</dbReference>
<dbReference type="Pfam" id="PF09335">
    <property type="entry name" value="VTT_dom"/>
    <property type="match status" value="1"/>
</dbReference>
<comment type="subcellular location">
    <subcellularLocation>
        <location evidence="2">Golgi apparatus membrane</location>
        <topology evidence="2">Multi-pass membrane protein</topology>
    </subcellularLocation>
</comment>
<evidence type="ECO:0000256" key="8">
    <source>
        <dbReference type="ARBA" id="ARBA00023034"/>
    </source>
</evidence>
<proteinExistence type="inferred from homology"/>
<dbReference type="InterPro" id="IPR051076">
    <property type="entry name" value="Golgi_membrane_TVP38/TMEM64"/>
</dbReference>
<evidence type="ECO:0000313" key="14">
    <source>
        <dbReference type="Proteomes" id="UP001295794"/>
    </source>
</evidence>
<evidence type="ECO:0000256" key="5">
    <source>
        <dbReference type="ARBA" id="ARBA00020673"/>
    </source>
</evidence>
<feature type="compositionally biased region" description="Polar residues" evidence="10">
    <location>
        <begin position="46"/>
        <end position="55"/>
    </location>
</feature>
<dbReference type="PANTHER" id="PTHR47549">
    <property type="entry name" value="GOLGI APPARATUS MEMBRANE PROTEIN TVP38-RELATED"/>
    <property type="match status" value="1"/>
</dbReference>
<comment type="similarity">
    <text evidence="3">Belongs to the TVP38/TMEM64 family.</text>
</comment>
<evidence type="ECO:0000313" key="13">
    <source>
        <dbReference type="EMBL" id="CAK5263291.1"/>
    </source>
</evidence>
<dbReference type="GO" id="GO:0000139">
    <property type="term" value="C:Golgi membrane"/>
    <property type="evidence" value="ECO:0007669"/>
    <property type="project" value="UniProtKB-SubCell"/>
</dbReference>
<evidence type="ECO:0000256" key="2">
    <source>
        <dbReference type="ARBA" id="ARBA00004653"/>
    </source>
</evidence>
<comment type="function">
    <text evidence="1">Golgi membrane protein involved in vesicular trafficking and spindle migration.</text>
</comment>
<comment type="caution">
    <text evidence="13">The sequence shown here is derived from an EMBL/GenBank/DDBJ whole genome shotgun (WGS) entry which is preliminary data.</text>
</comment>
<dbReference type="EMBL" id="CAVNYO010000038">
    <property type="protein sequence ID" value="CAK5263291.1"/>
    <property type="molecule type" value="Genomic_DNA"/>
</dbReference>
<keyword evidence="9 11" id="KW-0472">Membrane</keyword>
<feature type="transmembrane region" description="Helical" evidence="11">
    <location>
        <begin position="144"/>
        <end position="169"/>
    </location>
</feature>
<name>A0AAD2JUX1_9AGAR</name>